<dbReference type="PROSITE" id="PS50086">
    <property type="entry name" value="TBC_RABGAP"/>
    <property type="match status" value="1"/>
</dbReference>
<dbReference type="AlphaFoldDB" id="A0A3L6L7C6"/>
<dbReference type="SUPFAM" id="SSF47923">
    <property type="entry name" value="Ypt/Rab-GAP domain of gyp1p"/>
    <property type="match status" value="1"/>
</dbReference>
<evidence type="ECO:0000259" key="1">
    <source>
        <dbReference type="PROSITE" id="PS50086"/>
    </source>
</evidence>
<organism evidence="2">
    <name type="scientific">Trypanosoma brucei equiperdum</name>
    <dbReference type="NCBI Taxonomy" id="630700"/>
    <lineage>
        <taxon>Eukaryota</taxon>
        <taxon>Discoba</taxon>
        <taxon>Euglenozoa</taxon>
        <taxon>Kinetoplastea</taxon>
        <taxon>Metakinetoplastina</taxon>
        <taxon>Trypanosomatida</taxon>
        <taxon>Trypanosomatidae</taxon>
        <taxon>Trypanosoma</taxon>
    </lineage>
</organism>
<dbReference type="EMBL" id="QSBY01000006">
    <property type="protein sequence ID" value="RHW72078.1"/>
    <property type="molecule type" value="Genomic_DNA"/>
</dbReference>
<dbReference type="PANTHER" id="PTHR13297:SF5">
    <property type="entry name" value="TBC1 DOMAIN FAMILY MEMBER 23"/>
    <property type="match status" value="1"/>
</dbReference>
<dbReference type="InterPro" id="IPR000195">
    <property type="entry name" value="Rab-GAP-TBC_dom"/>
</dbReference>
<dbReference type="GO" id="GO:0099041">
    <property type="term" value="P:vesicle tethering to Golgi"/>
    <property type="evidence" value="ECO:0007669"/>
    <property type="project" value="TreeGrafter"/>
</dbReference>
<protein>
    <submittedName>
        <fullName evidence="2">Rab-GTPase-TBC domain containing protein</fullName>
    </submittedName>
</protein>
<gene>
    <name evidence="2" type="ORF">DPX39_060020700</name>
</gene>
<dbReference type="GO" id="GO:0005829">
    <property type="term" value="C:cytosol"/>
    <property type="evidence" value="ECO:0007669"/>
    <property type="project" value="GOC"/>
</dbReference>
<dbReference type="InterPro" id="IPR035969">
    <property type="entry name" value="Rab-GAP_TBC_sf"/>
</dbReference>
<reference evidence="2" key="1">
    <citation type="submission" date="2018-09" db="EMBL/GenBank/DDBJ databases">
        <title>whole genome sequence of T. equiperdum IVM-t1 strain.</title>
        <authorList>
            <person name="Suganuma K."/>
        </authorList>
    </citation>
    <scope>NUCLEOTIDE SEQUENCE [LARGE SCALE GENOMIC DNA]</scope>
    <source>
        <strain evidence="2">IVM-t1</strain>
    </source>
</reference>
<comment type="caution">
    <text evidence="2">The sequence shown here is derived from an EMBL/GenBank/DDBJ whole genome shotgun (WGS) entry which is preliminary data.</text>
</comment>
<proteinExistence type="predicted"/>
<feature type="domain" description="Rab-GAP TBC" evidence="1">
    <location>
        <begin position="1"/>
        <end position="227"/>
    </location>
</feature>
<dbReference type="Gene3D" id="1.10.472.80">
    <property type="entry name" value="Ypt/Rab-GAP domain of gyp1p, domain 3"/>
    <property type="match status" value="1"/>
</dbReference>
<dbReference type="Proteomes" id="UP000266743">
    <property type="component" value="Chromosome 6"/>
</dbReference>
<dbReference type="InterPro" id="IPR039755">
    <property type="entry name" value="TBC1D23"/>
</dbReference>
<dbReference type="Pfam" id="PF00566">
    <property type="entry name" value="RabGAP-TBC"/>
    <property type="match status" value="1"/>
</dbReference>
<name>A0A3L6L7C6_9TRYP</name>
<dbReference type="PANTHER" id="PTHR13297">
    <property type="entry name" value="TBC1 DOMAIN FAMILY MEMBER 23-RELATED"/>
    <property type="match status" value="1"/>
</dbReference>
<accession>A0A3L6L7C6</accession>
<dbReference type="GO" id="GO:0005802">
    <property type="term" value="C:trans-Golgi network"/>
    <property type="evidence" value="ECO:0007669"/>
    <property type="project" value="TreeGrafter"/>
</dbReference>
<dbReference type="GO" id="GO:0042147">
    <property type="term" value="P:retrograde transport, endosome to Golgi"/>
    <property type="evidence" value="ECO:0007669"/>
    <property type="project" value="InterPro"/>
</dbReference>
<sequence>MSGATEKLFELLDKVGCESQYVTAESLREACMRVQQMSNVLSARRRYNLYCGLLLHKQWKYGTISFAKYASVADNIQHSTLVQLKETLGSKNKRWEDAELQGFMYHFTNETKCAFDQRIAPIATALASVVAAADLPSESETLSMFFFLLEAFCKEFVAPESSSLYGDALIALFRLLLQYHDPQLSLHLGQHLIDIGAYIFRWARRLFVMGGNSESAVQVWDWLLVTGDATYTVYFILAYLISCRKRFLNLNTKKELEMAMESIIFQLPVSGDDNVSFQPHGCVPAALVPLSSGGALVQNADVVRRNTPRVTRHVIRTLLYPGNFGRGQPSSIQKTPQALAEYYSSFAALPLERGDYVESFTTTTSEPSECPPINYTIVDCRARVSFDAARLPTAVHAGDDIGFDTEKINKLVLTLSTTRGGHLCVFGTGRQITEEINLLNVVTLRLVHGGFPYVSSGRFRTVIPLMKTNEITMVKSTANGETTVLLSGSGTFRNNVLAKLVPRVDFDGTEARRKAEEISNKAKEQVEAVKTWGMGLFKRVSERLKPRGGVETINTTATLGESGTAASLPAQLVKSCQSQPAYLTSAKTESVKEFKDSVPRQNAFSLGGDDTGSDDEFDLITSVAAYKGPSYKQELKVENLGETTNSSPLITGGGSETFLLTTTAAPTDTATVDLSATAAGDIRDVGWRLTGNLRNSLEVLRSIFFLHCSNVLL</sequence>
<evidence type="ECO:0000313" key="2">
    <source>
        <dbReference type="EMBL" id="RHW72078.1"/>
    </source>
</evidence>